<evidence type="ECO:0000259" key="8">
    <source>
        <dbReference type="Pfam" id="PF06808"/>
    </source>
</evidence>
<comment type="subcellular location">
    <subcellularLocation>
        <location evidence="1">Cell inner membrane</location>
        <topology evidence="1">Multi-pass membrane protein</topology>
    </subcellularLocation>
</comment>
<feature type="transmembrane region" description="Helical" evidence="7">
    <location>
        <begin position="60"/>
        <end position="88"/>
    </location>
</feature>
<reference evidence="9" key="1">
    <citation type="journal article" date="2014" name="Front. Microbiol.">
        <title>High frequency of phylogenetically diverse reductive dehalogenase-homologous genes in deep subseafloor sedimentary metagenomes.</title>
        <authorList>
            <person name="Kawai M."/>
            <person name="Futagami T."/>
            <person name="Toyoda A."/>
            <person name="Takaki Y."/>
            <person name="Nishi S."/>
            <person name="Hori S."/>
            <person name="Arai W."/>
            <person name="Tsubouchi T."/>
            <person name="Morono Y."/>
            <person name="Uchiyama I."/>
            <person name="Ito T."/>
            <person name="Fujiyama A."/>
            <person name="Inagaki F."/>
            <person name="Takami H."/>
        </authorList>
    </citation>
    <scope>NUCLEOTIDE SEQUENCE</scope>
    <source>
        <strain evidence="9">Expedition CK06-06</strain>
    </source>
</reference>
<evidence type="ECO:0000313" key="9">
    <source>
        <dbReference type="EMBL" id="GAI85144.1"/>
    </source>
</evidence>
<keyword evidence="6 7" id="KW-0472">Membrane</keyword>
<keyword evidence="5 7" id="KW-1133">Transmembrane helix</keyword>
<evidence type="ECO:0000256" key="7">
    <source>
        <dbReference type="SAM" id="Phobius"/>
    </source>
</evidence>
<dbReference type="EMBL" id="BARW01012554">
    <property type="protein sequence ID" value="GAI85144.1"/>
    <property type="molecule type" value="Genomic_DNA"/>
</dbReference>
<dbReference type="PANTHER" id="PTHR33362:SF7">
    <property type="entry name" value="SLL1103 PROTEIN"/>
    <property type="match status" value="1"/>
</dbReference>
<evidence type="ECO:0000256" key="2">
    <source>
        <dbReference type="ARBA" id="ARBA00022475"/>
    </source>
</evidence>
<sequence>IEVIFKVCIATSRKIFQRKRRLAKLKRTEPKAFGSVFSGIGGNMLVTKIAMAVPGGRWGALILSAVFVLFLGMFLETVAMIMLAAPIVSPLLVSLGFNPLWWGLIFMMLLQVAYLSPPFGFALFYLKGVTPPKISLEEIYLSSLPFIGIQIVGIILVAMFPILALWLPNLIF</sequence>
<evidence type="ECO:0000256" key="5">
    <source>
        <dbReference type="ARBA" id="ARBA00022989"/>
    </source>
</evidence>
<keyword evidence="2" id="KW-1003">Cell membrane</keyword>
<evidence type="ECO:0000256" key="6">
    <source>
        <dbReference type="ARBA" id="ARBA00023136"/>
    </source>
</evidence>
<keyword evidence="3" id="KW-0997">Cell inner membrane</keyword>
<feature type="domain" description="TRAP C4-dicarboxylate transport system permease DctM subunit" evidence="8">
    <location>
        <begin position="32"/>
        <end position="161"/>
    </location>
</feature>
<dbReference type="InterPro" id="IPR004681">
    <property type="entry name" value="TRAP_DctM"/>
</dbReference>
<name>X1TYM1_9ZZZZ</name>
<gene>
    <name evidence="9" type="ORF">S12H4_23572</name>
</gene>
<comment type="caution">
    <text evidence="9">The sequence shown here is derived from an EMBL/GenBank/DDBJ whole genome shotgun (WGS) entry which is preliminary data.</text>
</comment>
<dbReference type="GO" id="GO:0005886">
    <property type="term" value="C:plasma membrane"/>
    <property type="evidence" value="ECO:0007669"/>
    <property type="project" value="UniProtKB-SubCell"/>
</dbReference>
<feature type="transmembrane region" description="Helical" evidence="7">
    <location>
        <begin position="100"/>
        <end position="126"/>
    </location>
</feature>
<proteinExistence type="predicted"/>
<dbReference type="AlphaFoldDB" id="X1TYM1"/>
<dbReference type="InterPro" id="IPR010656">
    <property type="entry name" value="DctM"/>
</dbReference>
<feature type="transmembrane region" description="Helical" evidence="7">
    <location>
        <begin position="146"/>
        <end position="167"/>
    </location>
</feature>
<dbReference type="PANTHER" id="PTHR33362">
    <property type="entry name" value="SIALIC ACID TRAP TRANSPORTER PERMEASE PROTEIN SIAT-RELATED"/>
    <property type="match status" value="1"/>
</dbReference>
<dbReference type="GO" id="GO:0022857">
    <property type="term" value="F:transmembrane transporter activity"/>
    <property type="evidence" value="ECO:0007669"/>
    <property type="project" value="TreeGrafter"/>
</dbReference>
<evidence type="ECO:0000256" key="4">
    <source>
        <dbReference type="ARBA" id="ARBA00022692"/>
    </source>
</evidence>
<evidence type="ECO:0000256" key="1">
    <source>
        <dbReference type="ARBA" id="ARBA00004429"/>
    </source>
</evidence>
<protein>
    <recommendedName>
        <fullName evidence="8">TRAP C4-dicarboxylate transport system permease DctM subunit domain-containing protein</fullName>
    </recommendedName>
</protein>
<feature type="non-terminal residue" evidence="9">
    <location>
        <position position="1"/>
    </location>
</feature>
<evidence type="ECO:0000256" key="3">
    <source>
        <dbReference type="ARBA" id="ARBA00022519"/>
    </source>
</evidence>
<accession>X1TYM1</accession>
<dbReference type="Pfam" id="PF06808">
    <property type="entry name" value="DctM"/>
    <property type="match status" value="1"/>
</dbReference>
<keyword evidence="4 7" id="KW-0812">Transmembrane</keyword>
<organism evidence="9">
    <name type="scientific">marine sediment metagenome</name>
    <dbReference type="NCBI Taxonomy" id="412755"/>
    <lineage>
        <taxon>unclassified sequences</taxon>
        <taxon>metagenomes</taxon>
        <taxon>ecological metagenomes</taxon>
    </lineage>
</organism>